<protein>
    <submittedName>
        <fullName evidence="6">MAPEG family protein</fullName>
    </submittedName>
</protein>
<feature type="transmembrane region" description="Helical" evidence="5">
    <location>
        <begin position="109"/>
        <end position="131"/>
    </location>
</feature>
<dbReference type="EMBL" id="CP010728">
    <property type="protein sequence ID" value="AUR01522.1"/>
    <property type="molecule type" value="Genomic_DNA"/>
</dbReference>
<feature type="transmembrane region" description="Helical" evidence="5">
    <location>
        <begin position="81"/>
        <end position="102"/>
    </location>
</feature>
<keyword evidence="2 5" id="KW-0812">Transmembrane</keyword>
<evidence type="ECO:0000256" key="2">
    <source>
        <dbReference type="ARBA" id="ARBA00022692"/>
    </source>
</evidence>
<organism evidence="6 7">
    <name type="scientific">Phaeobacter inhibens</name>
    <dbReference type="NCBI Taxonomy" id="221822"/>
    <lineage>
        <taxon>Bacteria</taxon>
        <taxon>Pseudomonadati</taxon>
        <taxon>Pseudomonadota</taxon>
        <taxon>Alphaproteobacteria</taxon>
        <taxon>Rhodobacterales</taxon>
        <taxon>Roseobacteraceae</taxon>
        <taxon>Phaeobacter</taxon>
    </lineage>
</organism>
<evidence type="ECO:0000256" key="1">
    <source>
        <dbReference type="ARBA" id="ARBA00004370"/>
    </source>
</evidence>
<dbReference type="InterPro" id="IPR023352">
    <property type="entry name" value="MAPEG-like_dom_sf"/>
</dbReference>
<accession>A0A2I7KG00</accession>
<evidence type="ECO:0000256" key="5">
    <source>
        <dbReference type="SAM" id="Phobius"/>
    </source>
</evidence>
<dbReference type="AlphaFoldDB" id="A0A2I7KG00"/>
<evidence type="ECO:0000313" key="6">
    <source>
        <dbReference type="EMBL" id="AUR01522.1"/>
    </source>
</evidence>
<dbReference type="Proteomes" id="UP000236447">
    <property type="component" value="Plasmid pP88_c"/>
</dbReference>
<dbReference type="PANTHER" id="PTHR35371">
    <property type="entry name" value="INNER MEMBRANE PROTEIN"/>
    <property type="match status" value="1"/>
</dbReference>
<dbReference type="Pfam" id="PF01124">
    <property type="entry name" value="MAPEG"/>
    <property type="match status" value="1"/>
</dbReference>
<comment type="subcellular location">
    <subcellularLocation>
        <location evidence="1">Membrane</location>
    </subcellularLocation>
</comment>
<dbReference type="Gene3D" id="1.20.120.550">
    <property type="entry name" value="Membrane associated eicosanoid/glutathione metabolism-like domain"/>
    <property type="match status" value="1"/>
</dbReference>
<feature type="transmembrane region" description="Helical" evidence="5">
    <location>
        <begin position="6"/>
        <end position="33"/>
    </location>
</feature>
<evidence type="ECO:0000313" key="7">
    <source>
        <dbReference type="Proteomes" id="UP000236447"/>
    </source>
</evidence>
<keyword evidence="6" id="KW-0614">Plasmid</keyword>
<dbReference type="InterPro" id="IPR001129">
    <property type="entry name" value="Membr-assoc_MAPEG"/>
</dbReference>
<reference evidence="6 7" key="2">
    <citation type="journal article" date="2017" name="Genome Biol. Evol.">
        <title>Trajectories and Drivers of Genome Evolution in Surface-Associated Marine Phaeobacter.</title>
        <authorList>
            <person name="Freese H.M."/>
            <person name="Sikorski J."/>
            <person name="Bunk B."/>
            <person name="Scheuner C."/>
            <person name="Meier-Kolthoff J.P."/>
            <person name="Sproer C."/>
            <person name="Gram L."/>
            <person name="Overmann J."/>
        </authorList>
    </citation>
    <scope>NUCLEOTIDE SEQUENCE [LARGE SCALE GENOMIC DNA]</scope>
    <source>
        <strain evidence="6 7">P88</strain>
        <plasmid evidence="7">pp88_c</plasmid>
    </source>
</reference>
<dbReference type="SUPFAM" id="SSF161084">
    <property type="entry name" value="MAPEG domain-like"/>
    <property type="match status" value="1"/>
</dbReference>
<dbReference type="RefSeq" id="WP_102884580.1">
    <property type="nucleotide sequence ID" value="NZ_CP010728.1"/>
</dbReference>
<keyword evidence="4 5" id="KW-0472">Membrane</keyword>
<proteinExistence type="predicted"/>
<evidence type="ECO:0000256" key="4">
    <source>
        <dbReference type="ARBA" id="ARBA00023136"/>
    </source>
</evidence>
<gene>
    <name evidence="6" type="ORF">PhaeoP88_04210</name>
</gene>
<evidence type="ECO:0000256" key="3">
    <source>
        <dbReference type="ARBA" id="ARBA00022989"/>
    </source>
</evidence>
<sequence>MNGIEILILSGIFHLFLLFAHGTYIAFAFGISWGTGRRDQPMSNTDLGRRFDRTITNSVESMAAFLPVMVGSLYVSNSGDLMIIAANVYLVSRVVFATVYLANIPYVRTAAWLFGQFAIVVIAVTLLAALASG</sequence>
<keyword evidence="3 5" id="KW-1133">Transmembrane helix</keyword>
<name>A0A2I7KG00_9RHOB</name>
<dbReference type="GO" id="GO:0016020">
    <property type="term" value="C:membrane"/>
    <property type="evidence" value="ECO:0007669"/>
    <property type="project" value="UniProtKB-SubCell"/>
</dbReference>
<dbReference type="PANTHER" id="PTHR35371:SF1">
    <property type="entry name" value="BLR7753 PROTEIN"/>
    <property type="match status" value="1"/>
</dbReference>
<geneLocation type="plasmid" evidence="7">
    <name>pp88_c</name>
</geneLocation>
<reference evidence="6 7" key="1">
    <citation type="journal article" date="2017" name="Front. Microbiol.">
        <title>Phaeobacter piscinae sp. nov., a species of the Roseobacter group and potential aquaculture probiont.</title>
        <authorList>
            <person name="Sonnenschein E.C."/>
            <person name="Phippen C.B.W."/>
            <person name="Nielsen K.F."/>
            <person name="Mateiu R.V."/>
            <person name="Melchiorsen J."/>
            <person name="Gram L."/>
            <person name="Overmann J."/>
            <person name="Freese H.M."/>
        </authorList>
    </citation>
    <scope>NUCLEOTIDE SEQUENCE [LARGE SCALE GENOMIC DNA]</scope>
    <source>
        <strain evidence="6 7">P88</strain>
        <plasmid evidence="7">pp88_c</plasmid>
    </source>
</reference>